<feature type="domain" description="Metallo-beta-lactamase" evidence="1">
    <location>
        <begin position="105"/>
        <end position="348"/>
    </location>
</feature>
<reference evidence="3" key="2">
    <citation type="submission" date="2024-04" db="EMBL/GenBank/DDBJ databases">
        <authorList>
            <person name="Chen Y."/>
            <person name="Shah S."/>
            <person name="Dougan E. K."/>
            <person name="Thang M."/>
            <person name="Chan C."/>
        </authorList>
    </citation>
    <scope>NUCLEOTIDE SEQUENCE [LARGE SCALE GENOMIC DNA]</scope>
</reference>
<dbReference type="Proteomes" id="UP001152797">
    <property type="component" value="Unassembled WGS sequence"/>
</dbReference>
<dbReference type="InterPro" id="IPR036866">
    <property type="entry name" value="RibonucZ/Hydroxyglut_hydro"/>
</dbReference>
<dbReference type="InterPro" id="IPR050662">
    <property type="entry name" value="Sec-metab_biosynth-thioest"/>
</dbReference>
<accession>A0A9P1D271</accession>
<dbReference type="Pfam" id="PF00753">
    <property type="entry name" value="Lactamase_B"/>
    <property type="match status" value="1"/>
</dbReference>
<dbReference type="PANTHER" id="PTHR23131">
    <property type="entry name" value="ENDORIBONUCLEASE LACTB2"/>
    <property type="match status" value="1"/>
</dbReference>
<name>A0A9P1D271_9DINO</name>
<reference evidence="2" key="1">
    <citation type="submission" date="2022-10" db="EMBL/GenBank/DDBJ databases">
        <authorList>
            <person name="Chen Y."/>
            <person name="Dougan E. K."/>
            <person name="Chan C."/>
            <person name="Rhodes N."/>
            <person name="Thang M."/>
        </authorList>
    </citation>
    <scope>NUCLEOTIDE SEQUENCE</scope>
</reference>
<comment type="caution">
    <text evidence="2">The sequence shown here is derived from an EMBL/GenBank/DDBJ whole genome shotgun (WGS) entry which is preliminary data.</text>
</comment>
<proteinExistence type="predicted"/>
<dbReference type="SMART" id="SM00849">
    <property type="entry name" value="Lactamase_B"/>
    <property type="match status" value="1"/>
</dbReference>
<dbReference type="Gene3D" id="3.60.15.10">
    <property type="entry name" value="Ribonuclease Z/Hydroxyacylglutathione hydrolase-like"/>
    <property type="match status" value="2"/>
</dbReference>
<dbReference type="SUPFAM" id="SSF56281">
    <property type="entry name" value="Metallo-hydrolase/oxidoreductase"/>
    <property type="match status" value="1"/>
</dbReference>
<organism evidence="2">
    <name type="scientific">Cladocopium goreaui</name>
    <dbReference type="NCBI Taxonomy" id="2562237"/>
    <lineage>
        <taxon>Eukaryota</taxon>
        <taxon>Sar</taxon>
        <taxon>Alveolata</taxon>
        <taxon>Dinophyceae</taxon>
        <taxon>Suessiales</taxon>
        <taxon>Symbiodiniaceae</taxon>
        <taxon>Cladocopium</taxon>
    </lineage>
</organism>
<protein>
    <submittedName>
        <fullName evidence="4">Metallo-beta-lactamase domain-containing protein</fullName>
    </submittedName>
</protein>
<dbReference type="InterPro" id="IPR036388">
    <property type="entry name" value="WH-like_DNA-bd_sf"/>
</dbReference>
<dbReference type="EMBL" id="CAMXCT020002968">
    <property type="protein sequence ID" value="CAL1154995.1"/>
    <property type="molecule type" value="Genomic_DNA"/>
</dbReference>
<dbReference type="PANTHER" id="PTHR23131:SF0">
    <property type="entry name" value="ENDORIBONUCLEASE LACTB2"/>
    <property type="match status" value="1"/>
</dbReference>
<evidence type="ECO:0000313" key="5">
    <source>
        <dbReference type="Proteomes" id="UP001152797"/>
    </source>
</evidence>
<evidence type="ECO:0000313" key="4">
    <source>
        <dbReference type="EMBL" id="CAL4788932.1"/>
    </source>
</evidence>
<keyword evidence="5" id="KW-1185">Reference proteome</keyword>
<evidence type="ECO:0000313" key="2">
    <source>
        <dbReference type="EMBL" id="CAI4001620.1"/>
    </source>
</evidence>
<dbReference type="AlphaFoldDB" id="A0A9P1D271"/>
<dbReference type="EMBL" id="CAMXCT030002968">
    <property type="protein sequence ID" value="CAL4788932.1"/>
    <property type="molecule type" value="Genomic_DNA"/>
</dbReference>
<dbReference type="EMBL" id="CAMXCT010002968">
    <property type="protein sequence ID" value="CAI4001620.1"/>
    <property type="molecule type" value="Genomic_DNA"/>
</dbReference>
<gene>
    <name evidence="2" type="ORF">C1SCF055_LOCUS27650</name>
</gene>
<dbReference type="OrthoDB" id="17458at2759"/>
<sequence>MSSWYCPCCVPFDFDPVDVPISAGYTRPRKPRKLFPGACASSPVVEDGEKEIQPPPLPKGQRNVIAVGLQRFAEGTLQPQPDWEQLTDRVVCVLAQNPGSFTLNGTNCYLVGTGRKRLLIDTGEQHFGADAFMNILSSCMEELGVEGLDGIVITHMHHDHYGNVGRLQDKYGPVPVYSRELSHRTSPLLSELRRRGQIQHFLTLDGKPLYNPKVDGKPPKLPEDVDISWAHDRVKHFHGKNTEEKLHWIFFMTWHHQDLIDRLRNCEYPWTAVDSGDTISTEGATLTAMHMPGHSDDHMTFLLEEEHSLFSGDHVLGWGTTFIMEMKDYMDSLRKMLHMHPVSLFPGHGHFIEDGVDILQRYISHRQMREQQTWEALVKRKEPVRIDVIVHELYPNTVPERLWMARSNVEVLLRKFVAEGAASVFVPSWDGRLRRMRKLPTGYDVRHLPDGYLWAARRTVPTPNL</sequence>
<evidence type="ECO:0000259" key="1">
    <source>
        <dbReference type="SMART" id="SM00849"/>
    </source>
</evidence>
<dbReference type="Gene3D" id="1.10.10.10">
    <property type="entry name" value="Winged helix-like DNA-binding domain superfamily/Winged helix DNA-binding domain"/>
    <property type="match status" value="1"/>
</dbReference>
<dbReference type="InterPro" id="IPR001279">
    <property type="entry name" value="Metallo-B-lactamas"/>
</dbReference>
<evidence type="ECO:0000313" key="3">
    <source>
        <dbReference type="EMBL" id="CAL1154995.1"/>
    </source>
</evidence>